<reference evidence="4" key="1">
    <citation type="submission" date="2023-07" db="EMBL/GenBank/DDBJ databases">
        <authorList>
            <consortium name="CYATHOMIX"/>
        </authorList>
    </citation>
    <scope>NUCLEOTIDE SEQUENCE</scope>
    <source>
        <strain evidence="4">N/A</strain>
    </source>
</reference>
<dbReference type="Pfam" id="PF07707">
    <property type="entry name" value="BACK"/>
    <property type="match status" value="1"/>
</dbReference>
<dbReference type="Gene3D" id="3.30.710.10">
    <property type="entry name" value="Potassium Channel Kv1.1, Chain A"/>
    <property type="match status" value="1"/>
</dbReference>
<dbReference type="Proteomes" id="UP001176961">
    <property type="component" value="Unassembled WGS sequence"/>
</dbReference>
<dbReference type="InterPro" id="IPR000210">
    <property type="entry name" value="BTB/POZ_dom"/>
</dbReference>
<keyword evidence="1" id="KW-0217">Developmental protein</keyword>
<sequence length="478" mass="54551">MGNSLDRFAGYEDESPTDNQESRKRRNGETSDSPPKKITKLDTAKYVYERLFLQGEGSDVTVHALGHVWHLHKLYLQQCKYFEVLMRGDWRDSKEDVLYLNFPDENVTQEGLHAVLGSLYHNQIELDLDNAEGVLSAASVLQLESVLERCGDAMAENLSVDNALRYLNLAEMYGLPQVTNRAYHLLKWNFWRFMKSKEYLKNLREDTFIRLISSTELLIMEGEMDVYNMIKMWIFLDEKPHAAALPEADFQRQMSETLASYPEGQLFVKHAGLFAALRLHHITTTIASLKTVENDHLIPKDVLNAVMVDQWKTTLSNEENPTAVSDLSMDDFHVNSLRLGRLIDAMPKCWRWTGFNNGVDIVMNMSHGVLTMKRNCLSQATPYSINLKSERVVHYRAIISDSAGACLFDSTKQSIALRLDQSVVVARLGDDVKLPISVHLLYLAAQPGPPSFLYVNQYIKNVVKKEDEEETFCRMSAD</sequence>
<gene>
    <name evidence="4" type="ORF">CYNAS_LOCUS13362</name>
</gene>
<dbReference type="InterPro" id="IPR043380">
    <property type="entry name" value="Gcl-like"/>
</dbReference>
<protein>
    <recommendedName>
        <fullName evidence="3">BTB domain-containing protein</fullName>
    </recommendedName>
</protein>
<dbReference type="AlphaFoldDB" id="A0AA36H0A8"/>
<evidence type="ECO:0000259" key="3">
    <source>
        <dbReference type="PROSITE" id="PS50097"/>
    </source>
</evidence>
<dbReference type="PROSITE" id="PS50097">
    <property type="entry name" value="BTB"/>
    <property type="match status" value="1"/>
</dbReference>
<dbReference type="EMBL" id="CATQJL010000305">
    <property type="protein sequence ID" value="CAJ0601379.1"/>
    <property type="molecule type" value="Genomic_DNA"/>
</dbReference>
<keyword evidence="5" id="KW-1185">Reference proteome</keyword>
<dbReference type="PANTHER" id="PTHR23231">
    <property type="entry name" value="GERM CELL-LESS PROTEIN"/>
    <property type="match status" value="1"/>
</dbReference>
<dbReference type="InterPro" id="IPR011705">
    <property type="entry name" value="BACK"/>
</dbReference>
<comment type="caution">
    <text evidence="4">The sequence shown here is derived from an EMBL/GenBank/DDBJ whole genome shotgun (WGS) entry which is preliminary data.</text>
</comment>
<dbReference type="CDD" id="cd18305">
    <property type="entry name" value="BTB_POZ_GCL"/>
    <property type="match status" value="1"/>
</dbReference>
<dbReference type="Gene3D" id="1.25.40.420">
    <property type="match status" value="1"/>
</dbReference>
<evidence type="ECO:0000313" key="4">
    <source>
        <dbReference type="EMBL" id="CAJ0601379.1"/>
    </source>
</evidence>
<organism evidence="4 5">
    <name type="scientific">Cylicocyclus nassatus</name>
    <name type="common">Nematode worm</name>
    <dbReference type="NCBI Taxonomy" id="53992"/>
    <lineage>
        <taxon>Eukaryota</taxon>
        <taxon>Metazoa</taxon>
        <taxon>Ecdysozoa</taxon>
        <taxon>Nematoda</taxon>
        <taxon>Chromadorea</taxon>
        <taxon>Rhabditida</taxon>
        <taxon>Rhabditina</taxon>
        <taxon>Rhabditomorpha</taxon>
        <taxon>Strongyloidea</taxon>
        <taxon>Strongylidae</taxon>
        <taxon>Cylicocyclus</taxon>
    </lineage>
</organism>
<dbReference type="Pfam" id="PF00651">
    <property type="entry name" value="BTB"/>
    <property type="match status" value="1"/>
</dbReference>
<feature type="region of interest" description="Disordered" evidence="2">
    <location>
        <begin position="1"/>
        <end position="37"/>
    </location>
</feature>
<dbReference type="SUPFAM" id="SSF54695">
    <property type="entry name" value="POZ domain"/>
    <property type="match status" value="1"/>
</dbReference>
<accession>A0AA36H0A8</accession>
<dbReference type="PANTHER" id="PTHR23231:SF17">
    <property type="entry name" value="BTB DOMAIN-CONTAINING PROTEIN"/>
    <property type="match status" value="1"/>
</dbReference>
<proteinExistence type="predicted"/>
<feature type="domain" description="BTB" evidence="3">
    <location>
        <begin position="58"/>
        <end position="128"/>
    </location>
</feature>
<dbReference type="SMART" id="SM00225">
    <property type="entry name" value="BTB"/>
    <property type="match status" value="1"/>
</dbReference>
<evidence type="ECO:0000256" key="2">
    <source>
        <dbReference type="SAM" id="MobiDB-lite"/>
    </source>
</evidence>
<dbReference type="SMART" id="SM00875">
    <property type="entry name" value="BACK"/>
    <property type="match status" value="1"/>
</dbReference>
<dbReference type="InterPro" id="IPR011333">
    <property type="entry name" value="SKP1/BTB/POZ_sf"/>
</dbReference>
<evidence type="ECO:0000256" key="1">
    <source>
        <dbReference type="ARBA" id="ARBA00022473"/>
    </source>
</evidence>
<dbReference type="GO" id="GO:0007281">
    <property type="term" value="P:germ cell development"/>
    <property type="evidence" value="ECO:0007669"/>
    <property type="project" value="InterPro"/>
</dbReference>
<evidence type="ECO:0000313" key="5">
    <source>
        <dbReference type="Proteomes" id="UP001176961"/>
    </source>
</evidence>
<name>A0AA36H0A8_CYLNA</name>